<dbReference type="KEGG" id="hat:RC74_07545"/>
<feature type="transmembrane region" description="Helical" evidence="5">
    <location>
        <begin position="37"/>
        <end position="56"/>
    </location>
</feature>
<evidence type="ECO:0000313" key="8">
    <source>
        <dbReference type="Proteomes" id="UP000070371"/>
    </source>
</evidence>
<dbReference type="EMBL" id="CP014327">
    <property type="protein sequence ID" value="AML51132.1"/>
    <property type="molecule type" value="Genomic_DNA"/>
</dbReference>
<dbReference type="InterPro" id="IPR007267">
    <property type="entry name" value="GtrA_DPMS_TM"/>
</dbReference>
<dbReference type="Proteomes" id="UP000070371">
    <property type="component" value="Chromosome"/>
</dbReference>
<dbReference type="RefSeq" id="WP_052275086.1">
    <property type="nucleotide sequence ID" value="NZ_CP014327.1"/>
</dbReference>
<evidence type="ECO:0000256" key="1">
    <source>
        <dbReference type="ARBA" id="ARBA00004141"/>
    </source>
</evidence>
<evidence type="ECO:0000256" key="3">
    <source>
        <dbReference type="ARBA" id="ARBA00022989"/>
    </source>
</evidence>
<gene>
    <name evidence="7" type="ORF">RC74_07545</name>
</gene>
<dbReference type="GO" id="GO:0000271">
    <property type="term" value="P:polysaccharide biosynthetic process"/>
    <property type="evidence" value="ECO:0007669"/>
    <property type="project" value="InterPro"/>
</dbReference>
<protein>
    <recommendedName>
        <fullName evidence="6">GtrA/DPMS transmembrane domain-containing protein</fullName>
    </recommendedName>
</protein>
<dbReference type="Pfam" id="PF04138">
    <property type="entry name" value="GtrA_DPMS_TM"/>
    <property type="match status" value="1"/>
</dbReference>
<feature type="domain" description="GtrA/DPMS transmembrane" evidence="6">
    <location>
        <begin position="12"/>
        <end position="123"/>
    </location>
</feature>
<sequence>MKTTALRGQAIRFAGVGVIASALYFIVATLLNGLLHLATLPSSIVAYAIGAMFSYLGHKRLTFAGAPYGSTTIPKFIGATMVGLFLASIIPVLLNDYRPIVSFVTVLGVVPICSFLMLKLFVFRA</sequence>
<dbReference type="GO" id="GO:0016020">
    <property type="term" value="C:membrane"/>
    <property type="evidence" value="ECO:0007669"/>
    <property type="project" value="UniProtKB-SubCell"/>
</dbReference>
<dbReference type="AlphaFoldDB" id="A0A126UYH8"/>
<evidence type="ECO:0000313" key="7">
    <source>
        <dbReference type="EMBL" id="AML51132.1"/>
    </source>
</evidence>
<dbReference type="OrthoDB" id="7999547at2"/>
<evidence type="ECO:0000256" key="5">
    <source>
        <dbReference type="SAM" id="Phobius"/>
    </source>
</evidence>
<evidence type="ECO:0000256" key="2">
    <source>
        <dbReference type="ARBA" id="ARBA00022692"/>
    </source>
</evidence>
<feature type="transmembrane region" description="Helical" evidence="5">
    <location>
        <begin position="12"/>
        <end position="31"/>
    </location>
</feature>
<comment type="subcellular location">
    <subcellularLocation>
        <location evidence="1">Membrane</location>
        <topology evidence="1">Multi-pass membrane protein</topology>
    </subcellularLocation>
</comment>
<keyword evidence="2 5" id="KW-0812">Transmembrane</keyword>
<organism evidence="7 8">
    <name type="scientific">Falsihalocynthiibacter arcticus</name>
    <dbReference type="NCBI Taxonomy" id="1579316"/>
    <lineage>
        <taxon>Bacteria</taxon>
        <taxon>Pseudomonadati</taxon>
        <taxon>Pseudomonadota</taxon>
        <taxon>Alphaproteobacteria</taxon>
        <taxon>Rhodobacterales</taxon>
        <taxon>Roseobacteraceae</taxon>
        <taxon>Falsihalocynthiibacter</taxon>
    </lineage>
</organism>
<feature type="transmembrane region" description="Helical" evidence="5">
    <location>
        <begin position="76"/>
        <end position="94"/>
    </location>
</feature>
<proteinExistence type="predicted"/>
<accession>A0A126UYH8</accession>
<keyword evidence="8" id="KW-1185">Reference proteome</keyword>
<dbReference type="STRING" id="1579316.RC74_07545"/>
<feature type="transmembrane region" description="Helical" evidence="5">
    <location>
        <begin position="100"/>
        <end position="122"/>
    </location>
</feature>
<evidence type="ECO:0000256" key="4">
    <source>
        <dbReference type="ARBA" id="ARBA00023136"/>
    </source>
</evidence>
<reference evidence="7 8" key="1">
    <citation type="submission" date="2016-02" db="EMBL/GenBank/DDBJ databases">
        <title>Complete genome sequence of Halocynthiibacter arcticus PAMC 20958t from arctic marine sediment.</title>
        <authorList>
            <person name="Lee Y.M."/>
            <person name="Baek K."/>
            <person name="Lee H.K."/>
            <person name="Shin S.C."/>
        </authorList>
    </citation>
    <scope>NUCLEOTIDE SEQUENCE [LARGE SCALE GENOMIC DNA]</scope>
    <source>
        <strain evidence="7">PAMC 20958</strain>
    </source>
</reference>
<evidence type="ECO:0000259" key="6">
    <source>
        <dbReference type="Pfam" id="PF04138"/>
    </source>
</evidence>
<name>A0A126UYH8_9RHOB</name>
<keyword evidence="4 5" id="KW-0472">Membrane</keyword>
<keyword evidence="3 5" id="KW-1133">Transmembrane helix</keyword>